<feature type="transmembrane region" description="Helical" evidence="1">
    <location>
        <begin position="56"/>
        <end position="78"/>
    </location>
</feature>
<protein>
    <submittedName>
        <fullName evidence="2">Uncharacterized protein</fullName>
    </submittedName>
</protein>
<keyword evidence="1" id="KW-1133">Transmembrane helix</keyword>
<organism evidence="2 3">
    <name type="scientific">Gordonia westfalica</name>
    <dbReference type="NCBI Taxonomy" id="158898"/>
    <lineage>
        <taxon>Bacteria</taxon>
        <taxon>Bacillati</taxon>
        <taxon>Actinomycetota</taxon>
        <taxon>Actinomycetes</taxon>
        <taxon>Mycobacteriales</taxon>
        <taxon>Gordoniaceae</taxon>
        <taxon>Gordonia</taxon>
    </lineage>
</organism>
<dbReference type="Proteomes" id="UP001265083">
    <property type="component" value="Unassembled WGS sequence"/>
</dbReference>
<reference evidence="2 3" key="1">
    <citation type="submission" date="2023-08" db="EMBL/GenBank/DDBJ databases">
        <title>Bioegradation of LLDPE and BLDPE plastic by marine bacteria from coast plastic debris.</title>
        <authorList>
            <person name="Rong Z."/>
        </authorList>
    </citation>
    <scope>NUCLEOTIDE SEQUENCE [LARGE SCALE GENOMIC DNA]</scope>
    <source>
        <strain evidence="2 3">Z-2</strain>
    </source>
</reference>
<comment type="caution">
    <text evidence="2">The sequence shown here is derived from an EMBL/GenBank/DDBJ whole genome shotgun (WGS) entry which is preliminary data.</text>
</comment>
<accession>A0ABU2GRZ9</accession>
<evidence type="ECO:0000256" key="1">
    <source>
        <dbReference type="SAM" id="Phobius"/>
    </source>
</evidence>
<feature type="transmembrane region" description="Helical" evidence="1">
    <location>
        <begin position="99"/>
        <end position="120"/>
    </location>
</feature>
<sequence>MARDTGVTSHLWHTLKAMAVGDLLRIDFFIGIAGCAAGITLGLVRPGQLVAAAPVFGAAVGVIIGAVIAGVSIQSVFLDQPFLRKLRAIGRDPVDYLSPFLFTATIGVFALFGLIALTLTTPTAPEWFVAPLGGYVGLLTLWSIASLLPGLGTLIQFIGLRQDALDIPDDIDIPRSDRHPA</sequence>
<feature type="transmembrane region" description="Helical" evidence="1">
    <location>
        <begin position="23"/>
        <end position="44"/>
    </location>
</feature>
<keyword evidence="3" id="KW-1185">Reference proteome</keyword>
<keyword evidence="1" id="KW-0472">Membrane</keyword>
<keyword evidence="1" id="KW-0812">Transmembrane</keyword>
<gene>
    <name evidence="2" type="ORF">RD149_10720</name>
</gene>
<name>A0ABU2GRZ9_9ACTN</name>
<dbReference type="RefSeq" id="WP_310950422.1">
    <property type="nucleotide sequence ID" value="NZ_JAVLUS010000007.1"/>
</dbReference>
<evidence type="ECO:0000313" key="3">
    <source>
        <dbReference type="Proteomes" id="UP001265083"/>
    </source>
</evidence>
<evidence type="ECO:0000313" key="2">
    <source>
        <dbReference type="EMBL" id="MDS1114242.1"/>
    </source>
</evidence>
<dbReference type="EMBL" id="JAVLUS010000007">
    <property type="protein sequence ID" value="MDS1114242.1"/>
    <property type="molecule type" value="Genomic_DNA"/>
</dbReference>
<proteinExistence type="predicted"/>
<feature type="transmembrane region" description="Helical" evidence="1">
    <location>
        <begin position="132"/>
        <end position="155"/>
    </location>
</feature>